<feature type="transmembrane region" description="Helical" evidence="2">
    <location>
        <begin position="161"/>
        <end position="180"/>
    </location>
</feature>
<evidence type="ECO:0000313" key="4">
    <source>
        <dbReference type="EMBL" id="KAG6293123.1"/>
    </source>
</evidence>
<dbReference type="PANTHER" id="PTHR39405">
    <property type="entry name" value="DSC E3 UBIQUITIN LIGASE COMPLEX SUBUNIT 4"/>
    <property type="match status" value="1"/>
</dbReference>
<protein>
    <recommendedName>
        <fullName evidence="3">DUF1746 domain-containing protein</fullName>
    </recommendedName>
</protein>
<dbReference type="EMBL" id="SRRH01000254">
    <property type="protein sequence ID" value="KAG6293123.1"/>
    <property type="molecule type" value="Genomic_DNA"/>
</dbReference>
<dbReference type="Pfam" id="PF08508">
    <property type="entry name" value="DUF1746"/>
    <property type="match status" value="1"/>
</dbReference>
<feature type="region of interest" description="Disordered" evidence="1">
    <location>
        <begin position="1"/>
        <end position="75"/>
    </location>
</feature>
<sequence>MDHDDAPAPPALARNSLSAQQTDDNDVFRTPVTTSTPDEVAGRTGGDDDDDAASRARAPSMSRRRRKKKSKKERNPGLVKKLSYVTHLLKSLDLLVFAELSGLYYMEYASPTYPSLFDIAANIESLRRCSMFRFLLRAVGQYMYLTPKDESFPFLMPAGRVHVLLVVVPNLICMLLHLFTSLPRGPDFHRGYQHGGLIIDFVGQQPATYRIYYLIADLAILVLQCLMLTVHTQREQLRVLLKTFRPILPELSGDMQATAIAARSLQDLDAEERGVLLHGQDVTTPAANLTTMEEGGGVAMRHAGGSLEAVEGDQNGEAGSLLQRSTSEECPRAPLSDIINSGNAVLGNYCIIQSVVSAAGDFERTAAHSLRTISYEATLATLQARRRAAVAQSATMRPNR</sequence>
<gene>
    <name evidence="4" type="ORF">E4U09_003120</name>
</gene>
<keyword evidence="2" id="KW-1133">Transmembrane helix</keyword>
<evidence type="ECO:0000259" key="3">
    <source>
        <dbReference type="Pfam" id="PF08508"/>
    </source>
</evidence>
<keyword evidence="2" id="KW-0812">Transmembrane</keyword>
<keyword evidence="5" id="KW-1185">Reference proteome</keyword>
<dbReference type="GO" id="GO:0044695">
    <property type="term" value="C:Dsc E3 ubiquitin ligase complex"/>
    <property type="evidence" value="ECO:0007669"/>
    <property type="project" value="InterPro"/>
</dbReference>
<keyword evidence="2" id="KW-0472">Membrane</keyword>
<feature type="domain" description="DUF1746" evidence="3">
    <location>
        <begin position="127"/>
        <end position="227"/>
    </location>
</feature>
<dbReference type="InterPro" id="IPR013715">
    <property type="entry name" value="DUF1746"/>
</dbReference>
<dbReference type="InterPro" id="IPR038967">
    <property type="entry name" value="Dsc4-like"/>
</dbReference>
<dbReference type="PANTHER" id="PTHR39405:SF1">
    <property type="entry name" value="DSC E3 UBIQUITIN LIGASE COMPLEX SUBUNIT 4"/>
    <property type="match status" value="1"/>
</dbReference>
<accession>A0A9P7QFN4</accession>
<dbReference type="AlphaFoldDB" id="A0A9P7QFN4"/>
<dbReference type="GO" id="GO:0032933">
    <property type="term" value="P:SREBP signaling pathway"/>
    <property type="evidence" value="ECO:0007669"/>
    <property type="project" value="InterPro"/>
</dbReference>
<dbReference type="Proteomes" id="UP000707071">
    <property type="component" value="Unassembled WGS sequence"/>
</dbReference>
<evidence type="ECO:0000313" key="5">
    <source>
        <dbReference type="Proteomes" id="UP000707071"/>
    </source>
</evidence>
<proteinExistence type="predicted"/>
<dbReference type="GO" id="GO:0005783">
    <property type="term" value="C:endoplasmic reticulum"/>
    <property type="evidence" value="ECO:0007669"/>
    <property type="project" value="TreeGrafter"/>
</dbReference>
<name>A0A9P7QFN4_9HYPO</name>
<evidence type="ECO:0000256" key="2">
    <source>
        <dbReference type="SAM" id="Phobius"/>
    </source>
</evidence>
<evidence type="ECO:0000256" key="1">
    <source>
        <dbReference type="SAM" id="MobiDB-lite"/>
    </source>
</evidence>
<reference evidence="4 5" key="1">
    <citation type="journal article" date="2020" name="bioRxiv">
        <title>Whole genome comparisons of ergot fungi reveals the divergence and evolution of species within the genus Claviceps are the result of varying mechanisms driving genome evolution and host range expansion.</title>
        <authorList>
            <person name="Wyka S.A."/>
            <person name="Mondo S.J."/>
            <person name="Liu M."/>
            <person name="Dettman J."/>
            <person name="Nalam V."/>
            <person name="Broders K.D."/>
        </authorList>
    </citation>
    <scope>NUCLEOTIDE SEQUENCE [LARGE SCALE GENOMIC DNA]</scope>
    <source>
        <strain evidence="4 5">Clav52</strain>
    </source>
</reference>
<comment type="caution">
    <text evidence="4">The sequence shown here is derived from an EMBL/GenBank/DDBJ whole genome shotgun (WGS) entry which is preliminary data.</text>
</comment>
<organism evidence="4 5">
    <name type="scientific">Claviceps aff. purpurea</name>
    <dbReference type="NCBI Taxonomy" id="1967640"/>
    <lineage>
        <taxon>Eukaryota</taxon>
        <taxon>Fungi</taxon>
        <taxon>Dikarya</taxon>
        <taxon>Ascomycota</taxon>
        <taxon>Pezizomycotina</taxon>
        <taxon>Sordariomycetes</taxon>
        <taxon>Hypocreomycetidae</taxon>
        <taxon>Hypocreales</taxon>
        <taxon>Clavicipitaceae</taxon>
        <taxon>Claviceps</taxon>
    </lineage>
</organism>
<feature type="transmembrane region" description="Helical" evidence="2">
    <location>
        <begin position="211"/>
        <end position="230"/>
    </location>
</feature>
<feature type="compositionally biased region" description="Basic residues" evidence="1">
    <location>
        <begin position="62"/>
        <end position="72"/>
    </location>
</feature>